<dbReference type="STRING" id="762486.SAMN05444411_11317"/>
<evidence type="ECO:0000313" key="3">
    <source>
        <dbReference type="Proteomes" id="UP000199595"/>
    </source>
</evidence>
<dbReference type="AlphaFoldDB" id="A0A1H3G498"/>
<feature type="domain" description="DUF6973" evidence="1">
    <location>
        <begin position="52"/>
        <end position="183"/>
    </location>
</feature>
<evidence type="ECO:0000259" key="1">
    <source>
        <dbReference type="Pfam" id="PF22322"/>
    </source>
</evidence>
<proteinExistence type="predicted"/>
<organism evidence="2 3">
    <name type="scientific">Lutibacter oricola</name>
    <dbReference type="NCBI Taxonomy" id="762486"/>
    <lineage>
        <taxon>Bacteria</taxon>
        <taxon>Pseudomonadati</taxon>
        <taxon>Bacteroidota</taxon>
        <taxon>Flavobacteriia</taxon>
        <taxon>Flavobacteriales</taxon>
        <taxon>Flavobacteriaceae</taxon>
        <taxon>Lutibacter</taxon>
    </lineage>
</organism>
<keyword evidence="3" id="KW-1185">Reference proteome</keyword>
<dbReference type="RefSeq" id="WP_245729966.1">
    <property type="nucleotide sequence ID" value="NZ_FNNJ01000013.1"/>
</dbReference>
<reference evidence="2 3" key="1">
    <citation type="submission" date="2016-10" db="EMBL/GenBank/DDBJ databases">
        <authorList>
            <person name="de Groot N.N."/>
        </authorList>
    </citation>
    <scope>NUCLEOTIDE SEQUENCE [LARGE SCALE GENOMIC DNA]</scope>
    <source>
        <strain evidence="2 3">DSM 24956</strain>
    </source>
</reference>
<dbReference type="InterPro" id="IPR054246">
    <property type="entry name" value="DUF6973"/>
</dbReference>
<name>A0A1H3G498_9FLAO</name>
<sequence length="222" mass="25462">MGIKLCLSFLRKQGSIRFSSKIILFFLIVVNFQLNAQSNWKGFWKQSTPIKCWVVTHPFKAKKAQIISEETKQITDSIAKTNLLDGDKFGGQVDAFRHAYWMARLRQEIGKGASLSLGRAYERSNKKSFRKSKRKGEISGYDKVSKQMDLFNNKVGVTFTKKREIIQKNELINEIINSIKEGKFKIIKKDSAGNCLDCNGKKLSKTKHNDWKSLKCLVFSKL</sequence>
<dbReference type="Proteomes" id="UP000199595">
    <property type="component" value="Unassembled WGS sequence"/>
</dbReference>
<dbReference type="EMBL" id="FNNJ01000013">
    <property type="protein sequence ID" value="SDX97199.1"/>
    <property type="molecule type" value="Genomic_DNA"/>
</dbReference>
<gene>
    <name evidence="2" type="ORF">SAMN05444411_11317</name>
</gene>
<accession>A0A1H3G498</accession>
<dbReference type="Pfam" id="PF22322">
    <property type="entry name" value="DUF6973"/>
    <property type="match status" value="1"/>
</dbReference>
<evidence type="ECO:0000313" key="2">
    <source>
        <dbReference type="EMBL" id="SDX97199.1"/>
    </source>
</evidence>
<protein>
    <recommendedName>
        <fullName evidence="1">DUF6973 domain-containing protein</fullName>
    </recommendedName>
</protein>